<organism evidence="1">
    <name type="scientific">bioreactor metagenome</name>
    <dbReference type="NCBI Taxonomy" id="1076179"/>
    <lineage>
        <taxon>unclassified sequences</taxon>
        <taxon>metagenomes</taxon>
        <taxon>ecological metagenomes</taxon>
    </lineage>
</organism>
<name>A0A645F5I3_9ZZZZ</name>
<dbReference type="EMBL" id="VSSQ01054761">
    <property type="protein sequence ID" value="MPN08679.1"/>
    <property type="molecule type" value="Genomic_DNA"/>
</dbReference>
<sequence length="84" mass="9367">MRQTEVNNLAGLVGQIHKKIVYRPGITQMLVNNIGEFQQLQTKCILSVGLFFNVSALLECGQDVMGIALGNTVHLRQFCHAKLR</sequence>
<accession>A0A645F5I3</accession>
<evidence type="ECO:0000313" key="1">
    <source>
        <dbReference type="EMBL" id="MPN08679.1"/>
    </source>
</evidence>
<reference evidence="1" key="1">
    <citation type="submission" date="2019-08" db="EMBL/GenBank/DDBJ databases">
        <authorList>
            <person name="Kucharzyk K."/>
            <person name="Murdoch R.W."/>
            <person name="Higgins S."/>
            <person name="Loffler F."/>
        </authorList>
    </citation>
    <scope>NUCLEOTIDE SEQUENCE</scope>
</reference>
<dbReference type="AlphaFoldDB" id="A0A645F5I3"/>
<comment type="caution">
    <text evidence="1">The sequence shown here is derived from an EMBL/GenBank/DDBJ whole genome shotgun (WGS) entry which is preliminary data.</text>
</comment>
<protein>
    <submittedName>
        <fullName evidence="1">Uncharacterized protein</fullName>
    </submittedName>
</protein>
<proteinExistence type="predicted"/>
<gene>
    <name evidence="1" type="ORF">SDC9_155964</name>
</gene>